<name>A0AAV5FS63_ELECO</name>
<accession>A0AAV5FS63</accession>
<dbReference type="EMBL" id="BQKI01000095">
    <property type="protein sequence ID" value="GJN37841.1"/>
    <property type="molecule type" value="Genomic_DNA"/>
</dbReference>
<dbReference type="GO" id="GO:0006952">
    <property type="term" value="P:defense response"/>
    <property type="evidence" value="ECO:0007669"/>
    <property type="project" value="UniProtKB-KW"/>
</dbReference>
<keyword evidence="3" id="KW-0677">Repeat</keyword>
<sequence length="486" mass="54959">MDALVSAVASDLIGRFISFLIGKYQESSAADISDTIVRLQRALLRARVVVEEAEGRQITNRAMLQQLNQLRREMCGAAYALDAFRWRDRRSQATVRLSRAQARPPSSSDCSDFLSAMVGTLEATLGDMREFVVLLNGCPRFTRQPYSGYLFVESCMFGRQMEKEEIISFLSRPSQDLDVLPIIGPFGVGKRTLVEHVCLDERVRERFGKIHRLRSTDLDLYSYGHHWSSFDFTTMLLMVIDMVNNDPDAEESWRRFHSAVHRRAHRGSKIIVVSRTEATHSSLGTVSPLRLRPLRREDLWYFFRALAFGAADPDEHPDLAHLAMTMCTCINGGLALFTVANIVAGSLRADPSVRSWRRLFKVIFETAVLQFGTAADDKPENYYYLCSPLGDAGASCLFYNRRKLTNVARSELPKVTMLEMLTSGSLPSTGKTQFDVLMWESRIPPYASYVATCDTDTAHHQQVVALKKPLLNKRRRDHQEADSPSN</sequence>
<comment type="similarity">
    <text evidence="1">Belongs to the disease resistance NB-LRR family.</text>
</comment>
<evidence type="ECO:0000313" key="8">
    <source>
        <dbReference type="Proteomes" id="UP001054889"/>
    </source>
</evidence>
<comment type="caution">
    <text evidence="7">The sequence shown here is derived from an EMBL/GenBank/DDBJ whole genome shotgun (WGS) entry which is preliminary data.</text>
</comment>
<organism evidence="7 8">
    <name type="scientific">Eleusine coracana subsp. coracana</name>
    <dbReference type="NCBI Taxonomy" id="191504"/>
    <lineage>
        <taxon>Eukaryota</taxon>
        <taxon>Viridiplantae</taxon>
        <taxon>Streptophyta</taxon>
        <taxon>Embryophyta</taxon>
        <taxon>Tracheophyta</taxon>
        <taxon>Spermatophyta</taxon>
        <taxon>Magnoliopsida</taxon>
        <taxon>Liliopsida</taxon>
        <taxon>Poales</taxon>
        <taxon>Poaceae</taxon>
        <taxon>PACMAD clade</taxon>
        <taxon>Chloridoideae</taxon>
        <taxon>Cynodonteae</taxon>
        <taxon>Eleusininae</taxon>
        <taxon>Eleusine</taxon>
    </lineage>
</organism>
<dbReference type="InterPro" id="IPR027417">
    <property type="entry name" value="P-loop_NTPase"/>
</dbReference>
<dbReference type="AlphaFoldDB" id="A0AAV5FS63"/>
<evidence type="ECO:0000313" key="7">
    <source>
        <dbReference type="EMBL" id="GJN37841.1"/>
    </source>
</evidence>
<feature type="domain" description="Disease resistance N-terminal" evidence="6">
    <location>
        <begin position="10"/>
        <end position="94"/>
    </location>
</feature>
<gene>
    <name evidence="7" type="primary">gb26834</name>
    <name evidence="7" type="ORF">PR202_gb26834</name>
</gene>
<protein>
    <recommendedName>
        <fullName evidence="6">Disease resistance N-terminal domain-containing protein</fullName>
    </recommendedName>
</protein>
<dbReference type="InterPro" id="IPR041118">
    <property type="entry name" value="Rx_N"/>
</dbReference>
<dbReference type="Proteomes" id="UP001054889">
    <property type="component" value="Unassembled WGS sequence"/>
</dbReference>
<evidence type="ECO:0000256" key="5">
    <source>
        <dbReference type="ARBA" id="ARBA00022821"/>
    </source>
</evidence>
<reference evidence="7" key="2">
    <citation type="submission" date="2021-12" db="EMBL/GenBank/DDBJ databases">
        <title>Resequencing data analysis of finger millet.</title>
        <authorList>
            <person name="Hatakeyama M."/>
            <person name="Aluri S."/>
            <person name="Balachadran M.T."/>
            <person name="Sivarajan S.R."/>
            <person name="Poveda L."/>
            <person name="Shimizu-Inatsugi R."/>
            <person name="Schlapbach R."/>
            <person name="Sreeman S.M."/>
            <person name="Shimizu K.K."/>
        </authorList>
    </citation>
    <scope>NUCLEOTIDE SEQUENCE</scope>
</reference>
<keyword evidence="5" id="KW-0611">Plant defense</keyword>
<evidence type="ECO:0000256" key="4">
    <source>
        <dbReference type="ARBA" id="ARBA00022741"/>
    </source>
</evidence>
<dbReference type="PANTHER" id="PTHR33377:SF54">
    <property type="entry name" value="OS01G0256300 PROTEIN"/>
    <property type="match status" value="1"/>
</dbReference>
<dbReference type="SUPFAM" id="SSF52540">
    <property type="entry name" value="P-loop containing nucleoside triphosphate hydrolases"/>
    <property type="match status" value="1"/>
</dbReference>
<dbReference type="PANTHER" id="PTHR33377">
    <property type="entry name" value="OS10G0134700 PROTEIN-RELATED"/>
    <property type="match status" value="1"/>
</dbReference>
<keyword evidence="8" id="KW-1185">Reference proteome</keyword>
<dbReference type="Gene3D" id="3.40.50.300">
    <property type="entry name" value="P-loop containing nucleotide triphosphate hydrolases"/>
    <property type="match status" value="1"/>
</dbReference>
<keyword evidence="2" id="KW-0433">Leucine-rich repeat</keyword>
<reference evidence="7" key="1">
    <citation type="journal article" date="2018" name="DNA Res.">
        <title>Multiple hybrid de novo genome assembly of finger millet, an orphan allotetraploid crop.</title>
        <authorList>
            <person name="Hatakeyama M."/>
            <person name="Aluri S."/>
            <person name="Balachadran M.T."/>
            <person name="Sivarajan S.R."/>
            <person name="Patrignani A."/>
            <person name="Gruter S."/>
            <person name="Poveda L."/>
            <person name="Shimizu-Inatsugi R."/>
            <person name="Baeten J."/>
            <person name="Francoijs K.J."/>
            <person name="Nataraja K.N."/>
            <person name="Reddy Y.A.N."/>
            <person name="Phadnis S."/>
            <person name="Ravikumar R.L."/>
            <person name="Schlapbach R."/>
            <person name="Sreeman S.M."/>
            <person name="Shimizu K.K."/>
        </authorList>
    </citation>
    <scope>NUCLEOTIDE SEQUENCE</scope>
</reference>
<evidence type="ECO:0000259" key="6">
    <source>
        <dbReference type="Pfam" id="PF18052"/>
    </source>
</evidence>
<evidence type="ECO:0000256" key="1">
    <source>
        <dbReference type="ARBA" id="ARBA00008894"/>
    </source>
</evidence>
<dbReference type="Pfam" id="PF18052">
    <property type="entry name" value="Rx_N"/>
    <property type="match status" value="1"/>
</dbReference>
<keyword evidence="4" id="KW-0547">Nucleotide-binding</keyword>
<evidence type="ECO:0000256" key="3">
    <source>
        <dbReference type="ARBA" id="ARBA00022737"/>
    </source>
</evidence>
<dbReference type="GO" id="GO:0000166">
    <property type="term" value="F:nucleotide binding"/>
    <property type="evidence" value="ECO:0007669"/>
    <property type="project" value="UniProtKB-KW"/>
</dbReference>
<evidence type="ECO:0000256" key="2">
    <source>
        <dbReference type="ARBA" id="ARBA00022614"/>
    </source>
</evidence>
<proteinExistence type="inferred from homology"/>